<feature type="domain" description="HTH gntR-type" evidence="4">
    <location>
        <begin position="15"/>
        <end position="82"/>
    </location>
</feature>
<dbReference type="eggNOG" id="COG1802">
    <property type="taxonomic scope" value="Bacteria"/>
</dbReference>
<evidence type="ECO:0000259" key="4">
    <source>
        <dbReference type="PROSITE" id="PS50949"/>
    </source>
</evidence>
<dbReference type="SMART" id="SM00345">
    <property type="entry name" value="HTH_GNTR"/>
    <property type="match status" value="1"/>
</dbReference>
<dbReference type="AlphaFoldDB" id="E1RC86"/>
<evidence type="ECO:0000313" key="6">
    <source>
        <dbReference type="Proteomes" id="UP000002318"/>
    </source>
</evidence>
<dbReference type="PANTHER" id="PTHR43537">
    <property type="entry name" value="TRANSCRIPTIONAL REGULATOR, GNTR FAMILY"/>
    <property type="match status" value="1"/>
</dbReference>
<dbReference type="InterPro" id="IPR036388">
    <property type="entry name" value="WH-like_DNA-bd_sf"/>
</dbReference>
<keyword evidence="3" id="KW-0804">Transcription</keyword>
<dbReference type="SUPFAM" id="SSF46785">
    <property type="entry name" value="Winged helix' DNA-binding domain"/>
    <property type="match status" value="1"/>
</dbReference>
<evidence type="ECO:0000256" key="2">
    <source>
        <dbReference type="ARBA" id="ARBA00023125"/>
    </source>
</evidence>
<dbReference type="InterPro" id="IPR000524">
    <property type="entry name" value="Tscrpt_reg_HTH_GntR"/>
</dbReference>
<dbReference type="OrthoDB" id="9781630at2"/>
<dbReference type="EMBL" id="CP002116">
    <property type="protein sequence ID" value="ADK79966.1"/>
    <property type="molecule type" value="Genomic_DNA"/>
</dbReference>
<evidence type="ECO:0000256" key="1">
    <source>
        <dbReference type="ARBA" id="ARBA00023015"/>
    </source>
</evidence>
<dbReference type="InterPro" id="IPR011711">
    <property type="entry name" value="GntR_C"/>
</dbReference>
<keyword evidence="6" id="KW-1185">Reference proteome</keyword>
<dbReference type="HOGENOM" id="CLU_017584_5_2_12"/>
<evidence type="ECO:0000256" key="3">
    <source>
        <dbReference type="ARBA" id="ARBA00023163"/>
    </source>
</evidence>
<dbReference type="InterPro" id="IPR008920">
    <property type="entry name" value="TF_FadR/GntR_C"/>
</dbReference>
<proteinExistence type="predicted"/>
<sequence length="233" mass="27873">MENRFENNAYPLKKMNKANMVYDILYEGIISGTWKPGDRLNDEELSRQFGTSRNSVREALSNLVRNHLVEKEHWKGYRVRSPQWKEIEEAIDIRKCLELYTIDKMRNLSDDKIDEVIKLLENHFQEAEEKVNTNQNEYKKIDMMFHQIIYNSVSEFWLTDIVENLHAVADIQTNRLSVSVYQHKEIYKKLLDRDFDGMKNKMQEHIESFKNRAQKIYQSNLQTSKDETMEKKA</sequence>
<protein>
    <submittedName>
        <fullName evidence="5">Transcriptional regulator, GntR family</fullName>
    </submittedName>
</protein>
<organism evidence="5 6">
    <name type="scientific">Sediminispirochaeta smaragdinae (strain DSM 11293 / JCM 15392 / SEBR 4228)</name>
    <name type="common">Spirochaeta smaragdinae</name>
    <dbReference type="NCBI Taxonomy" id="573413"/>
    <lineage>
        <taxon>Bacteria</taxon>
        <taxon>Pseudomonadati</taxon>
        <taxon>Spirochaetota</taxon>
        <taxon>Spirochaetia</taxon>
        <taxon>Spirochaetales</taxon>
        <taxon>Spirochaetaceae</taxon>
        <taxon>Sediminispirochaeta</taxon>
    </lineage>
</organism>
<dbReference type="Proteomes" id="UP000002318">
    <property type="component" value="Chromosome"/>
</dbReference>
<dbReference type="Gene3D" id="1.10.10.10">
    <property type="entry name" value="Winged helix-like DNA-binding domain superfamily/Winged helix DNA-binding domain"/>
    <property type="match status" value="1"/>
</dbReference>
<dbReference type="Pfam" id="PF00392">
    <property type="entry name" value="GntR"/>
    <property type="match status" value="1"/>
</dbReference>
<dbReference type="GO" id="GO:0003677">
    <property type="term" value="F:DNA binding"/>
    <property type="evidence" value="ECO:0007669"/>
    <property type="project" value="UniProtKB-KW"/>
</dbReference>
<dbReference type="CDD" id="cd07377">
    <property type="entry name" value="WHTH_GntR"/>
    <property type="match status" value="1"/>
</dbReference>
<reference evidence="5 6" key="1">
    <citation type="journal article" date="2010" name="Stand. Genomic Sci.">
        <title>Complete genome sequence of Spirochaeta smaragdinae type strain (SEBR 4228).</title>
        <authorList>
            <person name="Mavromatis K."/>
            <person name="Yasawong M."/>
            <person name="Chertkov O."/>
            <person name="Lapidus A."/>
            <person name="Lucas S."/>
            <person name="Nolan M."/>
            <person name="Del Rio T.G."/>
            <person name="Tice H."/>
            <person name="Cheng J.F."/>
            <person name="Pitluck S."/>
            <person name="Liolios K."/>
            <person name="Ivanova N."/>
            <person name="Tapia R."/>
            <person name="Han C."/>
            <person name="Bruce D."/>
            <person name="Goodwin L."/>
            <person name="Pati A."/>
            <person name="Chen A."/>
            <person name="Palaniappan K."/>
            <person name="Land M."/>
            <person name="Hauser L."/>
            <person name="Chang Y.J."/>
            <person name="Jeffries C.D."/>
            <person name="Detter J.C."/>
            <person name="Rohde M."/>
            <person name="Brambilla E."/>
            <person name="Spring S."/>
            <person name="Goker M."/>
            <person name="Sikorski J."/>
            <person name="Woyke T."/>
            <person name="Bristow J."/>
            <person name="Eisen J.A."/>
            <person name="Markowitz V."/>
            <person name="Hugenholtz P."/>
            <person name="Klenk H.P."/>
            <person name="Kyrpides N.C."/>
        </authorList>
    </citation>
    <scope>NUCLEOTIDE SEQUENCE [LARGE SCALE GENOMIC DNA]</scope>
    <source>
        <strain evidence="6">DSM 11293 / JCM 15392 / SEBR 4228</strain>
    </source>
</reference>
<keyword evidence="2" id="KW-0238">DNA-binding</keyword>
<dbReference type="PANTHER" id="PTHR43537:SF24">
    <property type="entry name" value="GLUCONATE OPERON TRANSCRIPTIONAL REPRESSOR"/>
    <property type="match status" value="1"/>
</dbReference>
<dbReference type="Pfam" id="PF07729">
    <property type="entry name" value="FCD"/>
    <property type="match status" value="1"/>
</dbReference>
<name>E1RC86_SEDSS</name>
<dbReference type="InterPro" id="IPR036390">
    <property type="entry name" value="WH_DNA-bd_sf"/>
</dbReference>
<dbReference type="GO" id="GO:0003700">
    <property type="term" value="F:DNA-binding transcription factor activity"/>
    <property type="evidence" value="ECO:0007669"/>
    <property type="project" value="InterPro"/>
</dbReference>
<accession>E1RC86</accession>
<dbReference type="RefSeq" id="WP_013253430.1">
    <property type="nucleotide sequence ID" value="NC_014364.1"/>
</dbReference>
<gene>
    <name evidence="5" type="ordered locus">Spirs_0831</name>
</gene>
<dbReference type="STRING" id="573413.Spirs_0831"/>
<dbReference type="PROSITE" id="PS50949">
    <property type="entry name" value="HTH_GNTR"/>
    <property type="match status" value="1"/>
</dbReference>
<evidence type="ECO:0000313" key="5">
    <source>
        <dbReference type="EMBL" id="ADK79966.1"/>
    </source>
</evidence>
<dbReference type="Gene3D" id="1.20.120.530">
    <property type="entry name" value="GntR ligand-binding domain-like"/>
    <property type="match status" value="1"/>
</dbReference>
<dbReference type="KEGG" id="ssm:Spirs_0831"/>
<dbReference type="SUPFAM" id="SSF48008">
    <property type="entry name" value="GntR ligand-binding domain-like"/>
    <property type="match status" value="1"/>
</dbReference>
<keyword evidence="1" id="KW-0805">Transcription regulation</keyword>